<reference evidence="4" key="2">
    <citation type="submission" date="2025-08" db="UniProtKB">
        <authorList>
            <consortium name="Ensembl"/>
        </authorList>
    </citation>
    <scope>IDENTIFICATION</scope>
</reference>
<dbReference type="FunFam" id="1.10.8.720:FF:000015">
    <property type="entry name" value="Dynein heavy chain 5, axonemal"/>
    <property type="match status" value="1"/>
</dbReference>
<dbReference type="Ensembl" id="ENSLACT00000003878.1">
    <property type="protein sequence ID" value="ENSLACP00000003843.1"/>
    <property type="gene ID" value="ENSLACG00000003421.1"/>
</dbReference>
<dbReference type="EMBL" id="AFYH01197286">
    <property type="status" value="NOT_ANNOTATED_CDS"/>
    <property type="molecule type" value="Genomic_DNA"/>
</dbReference>
<dbReference type="GO" id="GO:0007018">
    <property type="term" value="P:microtubule-based movement"/>
    <property type="evidence" value="ECO:0007669"/>
    <property type="project" value="InterPro"/>
</dbReference>
<dbReference type="Proteomes" id="UP000008672">
    <property type="component" value="Unassembled WGS sequence"/>
</dbReference>
<dbReference type="InterPro" id="IPR043160">
    <property type="entry name" value="Dynein_C_barrel"/>
</dbReference>
<dbReference type="GO" id="GO:0051959">
    <property type="term" value="F:dynein light intermediate chain binding"/>
    <property type="evidence" value="ECO:0007669"/>
    <property type="project" value="InterPro"/>
</dbReference>
<feature type="domain" description="Dynein heavy chain AAA lid" evidence="2">
    <location>
        <begin position="385"/>
        <end position="530"/>
    </location>
</feature>
<dbReference type="GO" id="GO:0030286">
    <property type="term" value="C:dynein complex"/>
    <property type="evidence" value="ECO:0007669"/>
    <property type="project" value="InterPro"/>
</dbReference>
<dbReference type="Pfam" id="PF18199">
    <property type="entry name" value="Dynein_C"/>
    <property type="match status" value="1"/>
</dbReference>
<dbReference type="Gene3D" id="3.10.490.20">
    <property type="match status" value="1"/>
</dbReference>
<dbReference type="InterPro" id="IPR026983">
    <property type="entry name" value="DHC"/>
</dbReference>
<dbReference type="Gene3D" id="1.10.8.1220">
    <property type="match status" value="1"/>
</dbReference>
<feature type="domain" description="Dynein heavy chain C-terminal" evidence="3">
    <location>
        <begin position="562"/>
        <end position="795"/>
    </location>
</feature>
<dbReference type="EMBL" id="AFYH01197285">
    <property type="status" value="NOT_ANNOTATED_CDS"/>
    <property type="molecule type" value="Genomic_DNA"/>
</dbReference>
<dbReference type="GO" id="GO:0045505">
    <property type="term" value="F:dynein intermediate chain binding"/>
    <property type="evidence" value="ECO:0007669"/>
    <property type="project" value="InterPro"/>
</dbReference>
<dbReference type="Pfam" id="PF03028">
    <property type="entry name" value="Dynein_heavy"/>
    <property type="match status" value="1"/>
</dbReference>
<accession>H3A2H2</accession>
<dbReference type="eggNOG" id="KOG3595">
    <property type="taxonomic scope" value="Eukaryota"/>
</dbReference>
<dbReference type="Gene3D" id="1.20.1270.280">
    <property type="match status" value="1"/>
</dbReference>
<dbReference type="OMA" id="WHKTEAE"/>
<dbReference type="PANTHER" id="PTHR46961">
    <property type="entry name" value="DYNEIN HEAVY CHAIN 1, AXONEMAL-LIKE PROTEIN"/>
    <property type="match status" value="1"/>
</dbReference>
<protein>
    <submittedName>
        <fullName evidence="4">Uncharacterized protein</fullName>
    </submittedName>
</protein>
<dbReference type="EMBL" id="AFYH01197284">
    <property type="status" value="NOT_ANNOTATED_CDS"/>
    <property type="molecule type" value="Genomic_DNA"/>
</dbReference>
<name>H3A2H2_LATCH</name>
<dbReference type="STRING" id="7897.ENSLACP00000003843"/>
<evidence type="ECO:0000313" key="4">
    <source>
        <dbReference type="Ensembl" id="ENSLACP00000003843.1"/>
    </source>
</evidence>
<dbReference type="AlphaFoldDB" id="H3A2H2"/>
<dbReference type="GeneTree" id="ENSGT00940000169423"/>
<dbReference type="InterPro" id="IPR041658">
    <property type="entry name" value="AAA_lid_11"/>
</dbReference>
<dbReference type="PANTHER" id="PTHR46961:SF15">
    <property type="entry name" value="AAA+ ATPASE DOMAIN-CONTAINING PROTEIN"/>
    <property type="match status" value="1"/>
</dbReference>
<evidence type="ECO:0000259" key="2">
    <source>
        <dbReference type="Pfam" id="PF18198"/>
    </source>
</evidence>
<dbReference type="InterPro" id="IPR042219">
    <property type="entry name" value="AAA_lid_11_sf"/>
</dbReference>
<evidence type="ECO:0000259" key="3">
    <source>
        <dbReference type="Pfam" id="PF18199"/>
    </source>
</evidence>
<dbReference type="HOGENOM" id="CLU_313289_0_0_1"/>
<dbReference type="InParanoid" id="H3A2H2"/>
<proteinExistence type="predicted"/>
<dbReference type="GO" id="GO:0008569">
    <property type="term" value="F:minus-end-directed microtubule motor activity"/>
    <property type="evidence" value="ECO:0007669"/>
    <property type="project" value="InterPro"/>
</dbReference>
<dbReference type="EMBL" id="AFYH01197287">
    <property type="status" value="NOT_ANNOTATED_CDS"/>
    <property type="molecule type" value="Genomic_DNA"/>
</dbReference>
<sequence>EKTLFNAREGFRAIAERGALMLDTAQAMRQLNNLYHTSFRQLLELFDISVAHSERSSVKQVIAGLTQNIFSHVSKFLLEKDRMVYTLLVAFEVEHALGHIKPGEREFVMSPDCCVTTMQMLRVRPSEARQQAKNPFDWMSEDQFKNLQILATYFSWFWDLFDRMYKDGKEMTWKTFCESEQPENPTKARWPDGMADLSPLQCFLILRAVRSDRFLQAASVFIGSTLGKIYTSGISTDLQSWFVPLSPQVPSLLIYSIDSEIPHKRKRKVVTFSVSNSGMAEKRRVKQVIAQGMVEGYWVLLENIHNSEYLMMSLEKILQENRHSDKNFHLWVSAQASPQLPVSLLHFAVKMVVDTPMTMRDGLMRCLQWVDSESLWSGTHPDWLAVVHNLCFLHCAVRLRAQYGNTTGWNYSNMMMFENRELMLLSDEFNNGDPQNGGRSISWTNLRYLLSEVVYGSNVKDESDKTSLAAMVDYWISPCTTKKDCELTKLKYKIPAAFFAPNARLSSVLQALDAIPQYSLDVPEAFSMNSTSDIPFGEHNYVLTRLKCLYDSMTQPSNLSRFDKETELWEICGNLLSKLPKGWSKDAINDRLKKLGGNTLFNLFIKNELDHLMALLAEVKRNLQAIKGAAESVNTLGDQLSATVLSVASDLYHSRSPRHWCQLAGDVSPPPDWPASSWIGELQQRVVHFEKILQLMGRERMPTYWLGAFKNPKGLLSALKQEAVHQQSERTSSAEPLVFQTEITQRDKDHMRDPPQDGMFVYGVHVWGVTWHKTEAELLDSPHKQSPATLPVIHL</sequence>
<evidence type="ECO:0000313" key="5">
    <source>
        <dbReference type="Proteomes" id="UP000008672"/>
    </source>
</evidence>
<dbReference type="InterPro" id="IPR027417">
    <property type="entry name" value="P-loop_NTPase"/>
</dbReference>
<organism evidence="4 5">
    <name type="scientific">Latimeria chalumnae</name>
    <name type="common">Coelacanth</name>
    <dbReference type="NCBI Taxonomy" id="7897"/>
    <lineage>
        <taxon>Eukaryota</taxon>
        <taxon>Metazoa</taxon>
        <taxon>Chordata</taxon>
        <taxon>Craniata</taxon>
        <taxon>Vertebrata</taxon>
        <taxon>Euteleostomi</taxon>
        <taxon>Coelacanthiformes</taxon>
        <taxon>Coelacanthidae</taxon>
        <taxon>Latimeria</taxon>
    </lineage>
</organism>
<reference evidence="5" key="1">
    <citation type="submission" date="2011-08" db="EMBL/GenBank/DDBJ databases">
        <title>The draft genome of Latimeria chalumnae.</title>
        <authorList>
            <person name="Di Palma F."/>
            <person name="Alfoldi J."/>
            <person name="Johnson J."/>
            <person name="Berlin A."/>
            <person name="Gnerre S."/>
            <person name="Jaffe D."/>
            <person name="MacCallum I."/>
            <person name="Young S."/>
            <person name="Walker B.J."/>
            <person name="Lander E."/>
            <person name="Lindblad-Toh K."/>
        </authorList>
    </citation>
    <scope>NUCLEOTIDE SEQUENCE [LARGE SCALE GENOMIC DNA]</scope>
    <source>
        <strain evidence="5">Wild caught</strain>
    </source>
</reference>
<dbReference type="InterPro" id="IPR004273">
    <property type="entry name" value="Dynein_heavy_D6_P-loop"/>
</dbReference>
<dbReference type="Gene3D" id="3.40.50.300">
    <property type="entry name" value="P-loop containing nucleotide triphosphate hydrolases"/>
    <property type="match status" value="1"/>
</dbReference>
<dbReference type="EMBL" id="AFYH01197283">
    <property type="status" value="NOT_ANNOTATED_CDS"/>
    <property type="molecule type" value="Genomic_DNA"/>
</dbReference>
<dbReference type="Pfam" id="PF18198">
    <property type="entry name" value="AAA_lid_11"/>
    <property type="match status" value="1"/>
</dbReference>
<evidence type="ECO:0000259" key="1">
    <source>
        <dbReference type="Pfam" id="PF03028"/>
    </source>
</evidence>
<dbReference type="InterPro" id="IPR041228">
    <property type="entry name" value="Dynein_C"/>
</dbReference>
<keyword evidence="5" id="KW-1185">Reference proteome</keyword>
<feature type="domain" description="Dynein heavy chain region D6 P-loop" evidence="1">
    <location>
        <begin position="277"/>
        <end position="352"/>
    </location>
</feature>
<dbReference type="Gene3D" id="1.10.8.720">
    <property type="entry name" value="Region D6 of dynein motor"/>
    <property type="match status" value="1"/>
</dbReference>
<reference evidence="4" key="3">
    <citation type="submission" date="2025-09" db="UniProtKB">
        <authorList>
            <consortium name="Ensembl"/>
        </authorList>
    </citation>
    <scope>IDENTIFICATION</scope>
</reference>